<dbReference type="Proteomes" id="UP000828251">
    <property type="component" value="Unassembled WGS sequence"/>
</dbReference>
<organism evidence="1 2">
    <name type="scientific">Gossypium stocksii</name>
    <dbReference type="NCBI Taxonomy" id="47602"/>
    <lineage>
        <taxon>Eukaryota</taxon>
        <taxon>Viridiplantae</taxon>
        <taxon>Streptophyta</taxon>
        <taxon>Embryophyta</taxon>
        <taxon>Tracheophyta</taxon>
        <taxon>Spermatophyta</taxon>
        <taxon>Magnoliopsida</taxon>
        <taxon>eudicotyledons</taxon>
        <taxon>Gunneridae</taxon>
        <taxon>Pentapetalae</taxon>
        <taxon>rosids</taxon>
        <taxon>malvids</taxon>
        <taxon>Malvales</taxon>
        <taxon>Malvaceae</taxon>
        <taxon>Malvoideae</taxon>
        <taxon>Gossypium</taxon>
    </lineage>
</organism>
<keyword evidence="2" id="KW-1185">Reference proteome</keyword>
<dbReference type="OrthoDB" id="1745906at2759"/>
<dbReference type="AlphaFoldDB" id="A0A9D3VHK2"/>
<accession>A0A9D3VHK2</accession>
<comment type="caution">
    <text evidence="1">The sequence shown here is derived from an EMBL/GenBank/DDBJ whole genome shotgun (WGS) entry which is preliminary data.</text>
</comment>
<dbReference type="EMBL" id="JAIQCV010000007">
    <property type="protein sequence ID" value="KAH1083158.1"/>
    <property type="molecule type" value="Genomic_DNA"/>
</dbReference>
<evidence type="ECO:0000313" key="2">
    <source>
        <dbReference type="Proteomes" id="UP000828251"/>
    </source>
</evidence>
<protein>
    <submittedName>
        <fullName evidence="1">Uncharacterized protein</fullName>
    </submittedName>
</protein>
<sequence length="85" mass="8651">MLTLGQKPSIPVVSKVPTIILGIDVLYGSPKQSDVSSIAAVGSPDNVLPGAVIDNKLGQFMKFKGASETSLSHCGGTTRGAVSIP</sequence>
<gene>
    <name evidence="1" type="ORF">J1N35_022919</name>
</gene>
<reference evidence="1 2" key="1">
    <citation type="journal article" date="2021" name="Plant Biotechnol. J.">
        <title>Multi-omics assisted identification of the key and species-specific regulatory components of drought-tolerant mechanisms in Gossypium stocksii.</title>
        <authorList>
            <person name="Yu D."/>
            <person name="Ke L."/>
            <person name="Zhang D."/>
            <person name="Wu Y."/>
            <person name="Sun Y."/>
            <person name="Mei J."/>
            <person name="Sun J."/>
            <person name="Sun Y."/>
        </authorList>
    </citation>
    <scope>NUCLEOTIDE SEQUENCE [LARGE SCALE GENOMIC DNA]</scope>
    <source>
        <strain evidence="2">cv. E1</strain>
        <tissue evidence="1">Leaf</tissue>
    </source>
</reference>
<proteinExistence type="predicted"/>
<name>A0A9D3VHK2_9ROSI</name>
<evidence type="ECO:0000313" key="1">
    <source>
        <dbReference type="EMBL" id="KAH1083158.1"/>
    </source>
</evidence>